<name>A0A4Y6E7S6_9CAUD</name>
<evidence type="ECO:0000313" key="1">
    <source>
        <dbReference type="EMBL" id="QDF14201.2"/>
    </source>
</evidence>
<dbReference type="EMBL" id="MK880124">
    <property type="protein sequence ID" value="QDF14201.2"/>
    <property type="molecule type" value="Genomic_DNA"/>
</dbReference>
<organism evidence="1 2">
    <name type="scientific">Microbacterium phage IAmGroot</name>
    <dbReference type="NCBI Taxonomy" id="2588486"/>
    <lineage>
        <taxon>Viruses</taxon>
        <taxon>Duplodnaviria</taxon>
        <taxon>Heunggongvirae</taxon>
        <taxon>Uroviricota</taxon>
        <taxon>Caudoviricetes</taxon>
        <taxon>Casidaviridae</taxon>
        <taxon>Gardenstatevirus</taxon>
        <taxon>Gardenstatevirus iamgroot</taxon>
    </lineage>
</organism>
<evidence type="ECO:0000313" key="2">
    <source>
        <dbReference type="Proteomes" id="UP000317085"/>
    </source>
</evidence>
<sequence>MTPLAPSLEAIRTRAADAMRGYVDHEGAERTLFAKDAARALIDSRLHFQTRDGETDLLGRSREYRQFVTACLDEAAIPRDDRASLQAAIRYHISPLIRERFPEEVAALGLEPGSTVERARRRKERDARILSLFAGGSEVDDPADVSLVLNLSRLALSRLTAPVDGSPVGPLERLAAEAARLREALDAAVQRLGLPIK</sequence>
<accession>A0A4Y6E7S6</accession>
<keyword evidence="2" id="KW-1185">Reference proteome</keyword>
<dbReference type="Proteomes" id="UP000317085">
    <property type="component" value="Segment"/>
</dbReference>
<gene>
    <name evidence="1" type="primary">28</name>
    <name evidence="1" type="ORF">SEA_IAMGROOT_28</name>
</gene>
<protein>
    <submittedName>
        <fullName evidence="1">Uncharacterized protein</fullName>
    </submittedName>
</protein>
<reference evidence="2" key="1">
    <citation type="submission" date="2019-05" db="EMBL/GenBank/DDBJ databases">
        <authorList>
            <person name="Matney K."/>
            <person name="Lacafta O."/>
            <person name="Ahmed J."/>
            <person name="Anderson S."/>
            <person name="Assadpour T."/>
            <person name="Espinosa K."/>
            <person name="Gadsden T."/>
            <person name="Graham A."/>
            <person name="Hajjar W."/>
            <person name="Howard T."/>
            <person name="Matsen K."/>
            <person name="Osu J."/>
            <person name="Rup E."/>
            <person name="Sang H."/>
            <person name="Wadi S."/>
            <person name="McNeal J."/>
            <person name="Temple L."/>
        </authorList>
    </citation>
    <scope>NUCLEOTIDE SEQUENCE [LARGE SCALE GENOMIC DNA]</scope>
</reference>
<proteinExistence type="predicted"/>